<feature type="repeat" description="ANK" evidence="3">
    <location>
        <begin position="107"/>
        <end position="139"/>
    </location>
</feature>
<evidence type="ECO:0000256" key="2">
    <source>
        <dbReference type="ARBA" id="ARBA00023043"/>
    </source>
</evidence>
<feature type="repeat" description="ANK" evidence="3">
    <location>
        <begin position="139"/>
        <end position="171"/>
    </location>
</feature>
<dbReference type="PROSITE" id="PS50088">
    <property type="entry name" value="ANK_REPEAT"/>
    <property type="match status" value="4"/>
</dbReference>
<comment type="caution">
    <text evidence="4">The sequence shown here is derived from an EMBL/GenBank/DDBJ whole genome shotgun (WGS) entry which is preliminary data.</text>
</comment>
<dbReference type="Pfam" id="PF12796">
    <property type="entry name" value="Ank_2"/>
    <property type="match status" value="1"/>
</dbReference>
<dbReference type="PANTHER" id="PTHR24171:SF8">
    <property type="entry name" value="BRCA1-ASSOCIATED RING DOMAIN PROTEIN 1"/>
    <property type="match status" value="1"/>
</dbReference>
<accession>A0ABR4J7C8</accession>
<feature type="non-terminal residue" evidence="4">
    <location>
        <position position="364"/>
    </location>
</feature>
<dbReference type="Gene3D" id="1.25.40.20">
    <property type="entry name" value="Ankyrin repeat-containing domain"/>
    <property type="match status" value="2"/>
</dbReference>
<reference evidence="4 5" key="1">
    <citation type="submission" date="2024-07" db="EMBL/GenBank/DDBJ databases">
        <title>Section-level genome sequencing and comparative genomics of Aspergillus sections Usti and Cavernicolus.</title>
        <authorList>
            <consortium name="Lawrence Berkeley National Laboratory"/>
            <person name="Nybo J.L."/>
            <person name="Vesth T.C."/>
            <person name="Theobald S."/>
            <person name="Frisvad J.C."/>
            <person name="Larsen T.O."/>
            <person name="Kjaerboelling I."/>
            <person name="Rothschild-Mancinelli K."/>
            <person name="Lyhne E.K."/>
            <person name="Kogle M.E."/>
            <person name="Barry K."/>
            <person name="Clum A."/>
            <person name="Na H."/>
            <person name="Ledsgaard L."/>
            <person name="Lin J."/>
            <person name="Lipzen A."/>
            <person name="Kuo A."/>
            <person name="Riley R."/>
            <person name="Mondo S."/>
            <person name="Labutti K."/>
            <person name="Haridas S."/>
            <person name="Pangalinan J."/>
            <person name="Salamov A.A."/>
            <person name="Simmons B.A."/>
            <person name="Magnuson J.K."/>
            <person name="Chen J."/>
            <person name="Drula E."/>
            <person name="Henrissat B."/>
            <person name="Wiebenga A."/>
            <person name="Lubbers R.J."/>
            <person name="Gomes A.C."/>
            <person name="Makela M.R."/>
            <person name="Stajich J."/>
            <person name="Grigoriev I.V."/>
            <person name="Mortensen U.H."/>
            <person name="De Vries R.P."/>
            <person name="Baker S.E."/>
            <person name="Andersen M.R."/>
        </authorList>
    </citation>
    <scope>NUCLEOTIDE SEQUENCE [LARGE SCALE GENOMIC DNA]</scope>
    <source>
        <strain evidence="4 5">CBS 123904</strain>
    </source>
</reference>
<dbReference type="SUPFAM" id="SSF57850">
    <property type="entry name" value="RING/U-box"/>
    <property type="match status" value="1"/>
</dbReference>
<evidence type="ECO:0000313" key="5">
    <source>
        <dbReference type="Proteomes" id="UP001610446"/>
    </source>
</evidence>
<keyword evidence="1" id="KW-0677">Repeat</keyword>
<feature type="repeat" description="ANK" evidence="3">
    <location>
        <begin position="37"/>
        <end position="69"/>
    </location>
</feature>
<sequence length="364" mass="39310">MDGAETPLHIAAANGPAESVTALLEAGADMNTLRNDRGWAPLHTAADAGATDMVTLLIEHGADVSLVDAKEYTAMDNGARAGHIGTFKVLLAATQTANLPILRQNAYGTSALEEAIYHDYEDIVTALLEAGVDVAVSRNGTYPLHLAISYGQEKIAELFLLNGGDPFLLDERGRSAADWARLHRKMMPTILRHCNADAASQPTDPVLQTSIVRSNIVSLATYLQASSKGVIDDAQHFTRLGGCLVLAGNLPAARVAFGQMFEIPGEEESPAYHGSCDSCQDPPVLTEQTGKYTCLTCYNVNLCRECHQEYADEEGYTSEKPLFEVCVGHEFLVVEPSDLQLLEAKSGVENKVKMEWLEGIVAKY</sequence>
<protein>
    <submittedName>
        <fullName evidence="4">Ankyrin repeat-containing domain protein</fullName>
    </submittedName>
</protein>
<evidence type="ECO:0000313" key="4">
    <source>
        <dbReference type="EMBL" id="KAL2835865.1"/>
    </source>
</evidence>
<proteinExistence type="predicted"/>
<keyword evidence="2 3" id="KW-0040">ANK repeat</keyword>
<evidence type="ECO:0000256" key="1">
    <source>
        <dbReference type="ARBA" id="ARBA00022737"/>
    </source>
</evidence>
<keyword evidence="5" id="KW-1185">Reference proteome</keyword>
<dbReference type="SMART" id="SM00248">
    <property type="entry name" value="ANK"/>
    <property type="match status" value="5"/>
</dbReference>
<dbReference type="Pfam" id="PF13637">
    <property type="entry name" value="Ank_4"/>
    <property type="match status" value="1"/>
</dbReference>
<dbReference type="InterPro" id="IPR002110">
    <property type="entry name" value="Ankyrin_rpt"/>
</dbReference>
<dbReference type="SUPFAM" id="SSF48403">
    <property type="entry name" value="Ankyrin repeat"/>
    <property type="match status" value="1"/>
</dbReference>
<dbReference type="PANTHER" id="PTHR24171">
    <property type="entry name" value="ANKYRIN REPEAT DOMAIN-CONTAINING PROTEIN 39-RELATED"/>
    <property type="match status" value="1"/>
</dbReference>
<dbReference type="InterPro" id="IPR036770">
    <property type="entry name" value="Ankyrin_rpt-contain_sf"/>
</dbReference>
<dbReference type="PROSITE" id="PS50297">
    <property type="entry name" value="ANK_REP_REGION"/>
    <property type="match status" value="3"/>
</dbReference>
<evidence type="ECO:0000256" key="3">
    <source>
        <dbReference type="PROSITE-ProRule" id="PRU00023"/>
    </source>
</evidence>
<name>A0ABR4J7C8_9EURO</name>
<feature type="repeat" description="ANK" evidence="3">
    <location>
        <begin position="3"/>
        <end position="35"/>
    </location>
</feature>
<dbReference type="EMBL" id="JBFXLU010000191">
    <property type="protein sequence ID" value="KAL2835865.1"/>
    <property type="molecule type" value="Genomic_DNA"/>
</dbReference>
<dbReference type="PRINTS" id="PR01415">
    <property type="entry name" value="ANKYRIN"/>
</dbReference>
<gene>
    <name evidence="4" type="ORF">BJY01DRAFT_222898</name>
</gene>
<organism evidence="4 5">
    <name type="scientific">Aspergillus pseudoustus</name>
    <dbReference type="NCBI Taxonomy" id="1810923"/>
    <lineage>
        <taxon>Eukaryota</taxon>
        <taxon>Fungi</taxon>
        <taxon>Dikarya</taxon>
        <taxon>Ascomycota</taxon>
        <taxon>Pezizomycotina</taxon>
        <taxon>Eurotiomycetes</taxon>
        <taxon>Eurotiomycetidae</taxon>
        <taxon>Eurotiales</taxon>
        <taxon>Aspergillaceae</taxon>
        <taxon>Aspergillus</taxon>
        <taxon>Aspergillus subgen. Nidulantes</taxon>
    </lineage>
</organism>
<dbReference type="Proteomes" id="UP001610446">
    <property type="component" value="Unassembled WGS sequence"/>
</dbReference>